<protein>
    <submittedName>
        <fullName evidence="1">Uncharacterized protein</fullName>
    </submittedName>
</protein>
<organism evidence="1">
    <name type="scientific">Arundo donax</name>
    <name type="common">Giant reed</name>
    <name type="synonym">Donax arundinaceus</name>
    <dbReference type="NCBI Taxonomy" id="35708"/>
    <lineage>
        <taxon>Eukaryota</taxon>
        <taxon>Viridiplantae</taxon>
        <taxon>Streptophyta</taxon>
        <taxon>Embryophyta</taxon>
        <taxon>Tracheophyta</taxon>
        <taxon>Spermatophyta</taxon>
        <taxon>Magnoliopsida</taxon>
        <taxon>Liliopsida</taxon>
        <taxon>Poales</taxon>
        <taxon>Poaceae</taxon>
        <taxon>PACMAD clade</taxon>
        <taxon>Arundinoideae</taxon>
        <taxon>Arundineae</taxon>
        <taxon>Arundo</taxon>
    </lineage>
</organism>
<reference evidence="1" key="1">
    <citation type="submission" date="2014-09" db="EMBL/GenBank/DDBJ databases">
        <authorList>
            <person name="Magalhaes I.L.F."/>
            <person name="Oliveira U."/>
            <person name="Santos F.R."/>
            <person name="Vidigal T.H.D.A."/>
            <person name="Brescovit A.D."/>
            <person name="Santos A.J."/>
        </authorList>
    </citation>
    <scope>NUCLEOTIDE SEQUENCE</scope>
    <source>
        <tissue evidence="1">Shoot tissue taken approximately 20 cm above the soil surface</tissue>
    </source>
</reference>
<proteinExistence type="predicted"/>
<dbReference type="AlphaFoldDB" id="A0A0A9CD73"/>
<name>A0A0A9CD73_ARUDO</name>
<evidence type="ECO:0000313" key="1">
    <source>
        <dbReference type="EMBL" id="JAD74259.1"/>
    </source>
</evidence>
<accession>A0A0A9CD73</accession>
<dbReference type="EMBL" id="GBRH01223636">
    <property type="protein sequence ID" value="JAD74259.1"/>
    <property type="molecule type" value="Transcribed_RNA"/>
</dbReference>
<sequence length="18" mass="1927">MMTSRNALVSPRSGFADS</sequence>
<reference evidence="1" key="2">
    <citation type="journal article" date="2015" name="Data Brief">
        <title>Shoot transcriptome of the giant reed, Arundo donax.</title>
        <authorList>
            <person name="Barrero R.A."/>
            <person name="Guerrero F.D."/>
            <person name="Moolhuijzen P."/>
            <person name="Goolsby J.A."/>
            <person name="Tidwell J."/>
            <person name="Bellgard S.E."/>
            <person name="Bellgard M.I."/>
        </authorList>
    </citation>
    <scope>NUCLEOTIDE SEQUENCE</scope>
    <source>
        <tissue evidence="1">Shoot tissue taken approximately 20 cm above the soil surface</tissue>
    </source>
</reference>